<dbReference type="AlphaFoldDB" id="A0A6J6UKA9"/>
<dbReference type="EMBL" id="CAEZYW010000350">
    <property type="protein sequence ID" value="CAB4760222.1"/>
    <property type="molecule type" value="Genomic_DNA"/>
</dbReference>
<evidence type="ECO:0000256" key="1">
    <source>
        <dbReference type="SAM" id="MobiDB-lite"/>
    </source>
</evidence>
<organism evidence="2">
    <name type="scientific">freshwater metagenome</name>
    <dbReference type="NCBI Taxonomy" id="449393"/>
    <lineage>
        <taxon>unclassified sequences</taxon>
        <taxon>metagenomes</taxon>
        <taxon>ecological metagenomes</taxon>
    </lineage>
</organism>
<name>A0A6J6UKA9_9ZZZZ</name>
<evidence type="ECO:0000313" key="2">
    <source>
        <dbReference type="EMBL" id="CAB4760222.1"/>
    </source>
</evidence>
<reference evidence="2" key="1">
    <citation type="submission" date="2020-05" db="EMBL/GenBank/DDBJ databases">
        <authorList>
            <person name="Chiriac C."/>
            <person name="Salcher M."/>
            <person name="Ghai R."/>
            <person name="Kavagutti S V."/>
        </authorList>
    </citation>
    <scope>NUCLEOTIDE SEQUENCE</scope>
</reference>
<gene>
    <name evidence="2" type="ORF">UFOPK2786_01796</name>
</gene>
<feature type="compositionally biased region" description="Basic and acidic residues" evidence="1">
    <location>
        <begin position="150"/>
        <end position="159"/>
    </location>
</feature>
<sequence length="189" mass="20883">MARRIAHETLVVACIEEELRDREFGAGILLARQNDRIIGKIRRLGVALRERSDANAEVAHRRDELHEFVGVRETILVLNPRGSRAARRIPAQRENRANASGCELVDDRSNLIPAGPDAGEVRQWRERGLGGNAPDDADGAVARGSASTVRHRDQARAEPLEITNRLPKRPLTVIGLRREQFEGEGPTAG</sequence>
<proteinExistence type="predicted"/>
<accession>A0A6J6UKA9</accession>
<protein>
    <submittedName>
        <fullName evidence="2">Unannotated protein</fullName>
    </submittedName>
</protein>
<feature type="region of interest" description="Disordered" evidence="1">
    <location>
        <begin position="127"/>
        <end position="160"/>
    </location>
</feature>